<evidence type="ECO:0000313" key="3">
    <source>
        <dbReference type="Proteomes" id="UP000325315"/>
    </source>
</evidence>
<dbReference type="AlphaFoldDB" id="A0A5B6WYR3"/>
<feature type="signal peptide" evidence="1">
    <location>
        <begin position="1"/>
        <end position="23"/>
    </location>
</feature>
<dbReference type="OrthoDB" id="10471673at2759"/>
<sequence>MMIDRYSIALFLVFSHLVGLLDASAGDADPRYRKKEINFPTTRGKLLWLSARFDKKPYLFLMILTREEYEVTILMFVVKSKLLRSLKACLDETSCQGNVAQQGTISSGWNGSFWMKVEHKARRARIIAIGDMTSKNHNYCSSKLQGRTFYEYVNRIVSLYD</sequence>
<keyword evidence="1" id="KW-0732">Signal</keyword>
<evidence type="ECO:0000313" key="2">
    <source>
        <dbReference type="EMBL" id="KAA3486618.1"/>
    </source>
</evidence>
<protein>
    <submittedName>
        <fullName evidence="2">Post-GPI attachment to proteins factor 3-like</fullName>
    </submittedName>
</protein>
<dbReference type="EMBL" id="SMMG02000001">
    <property type="protein sequence ID" value="KAA3486618.1"/>
    <property type="molecule type" value="Genomic_DNA"/>
</dbReference>
<comment type="caution">
    <text evidence="2">The sequence shown here is derived from an EMBL/GenBank/DDBJ whole genome shotgun (WGS) entry which is preliminary data.</text>
</comment>
<feature type="chain" id="PRO_5022879854" evidence="1">
    <location>
        <begin position="24"/>
        <end position="161"/>
    </location>
</feature>
<proteinExistence type="predicted"/>
<organism evidence="2 3">
    <name type="scientific">Gossypium australe</name>
    <dbReference type="NCBI Taxonomy" id="47621"/>
    <lineage>
        <taxon>Eukaryota</taxon>
        <taxon>Viridiplantae</taxon>
        <taxon>Streptophyta</taxon>
        <taxon>Embryophyta</taxon>
        <taxon>Tracheophyta</taxon>
        <taxon>Spermatophyta</taxon>
        <taxon>Magnoliopsida</taxon>
        <taxon>eudicotyledons</taxon>
        <taxon>Gunneridae</taxon>
        <taxon>Pentapetalae</taxon>
        <taxon>rosids</taxon>
        <taxon>malvids</taxon>
        <taxon>Malvales</taxon>
        <taxon>Malvaceae</taxon>
        <taxon>Malvoideae</taxon>
        <taxon>Gossypium</taxon>
    </lineage>
</organism>
<keyword evidence="3" id="KW-1185">Reference proteome</keyword>
<dbReference type="Proteomes" id="UP000325315">
    <property type="component" value="Unassembled WGS sequence"/>
</dbReference>
<accession>A0A5B6WYR3</accession>
<reference evidence="3" key="1">
    <citation type="journal article" date="2019" name="Plant Biotechnol. J.">
        <title>Genome sequencing of the Australian wild diploid species Gossypium australe highlights disease resistance and delayed gland morphogenesis.</title>
        <authorList>
            <person name="Cai Y."/>
            <person name="Cai X."/>
            <person name="Wang Q."/>
            <person name="Wang P."/>
            <person name="Zhang Y."/>
            <person name="Cai C."/>
            <person name="Xu Y."/>
            <person name="Wang K."/>
            <person name="Zhou Z."/>
            <person name="Wang C."/>
            <person name="Geng S."/>
            <person name="Li B."/>
            <person name="Dong Q."/>
            <person name="Hou Y."/>
            <person name="Wang H."/>
            <person name="Ai P."/>
            <person name="Liu Z."/>
            <person name="Yi F."/>
            <person name="Sun M."/>
            <person name="An G."/>
            <person name="Cheng J."/>
            <person name="Zhang Y."/>
            <person name="Shi Q."/>
            <person name="Xie Y."/>
            <person name="Shi X."/>
            <person name="Chang Y."/>
            <person name="Huang F."/>
            <person name="Chen Y."/>
            <person name="Hong S."/>
            <person name="Mi L."/>
            <person name="Sun Q."/>
            <person name="Zhang L."/>
            <person name="Zhou B."/>
            <person name="Peng R."/>
            <person name="Zhang X."/>
            <person name="Liu F."/>
        </authorList>
    </citation>
    <scope>NUCLEOTIDE SEQUENCE [LARGE SCALE GENOMIC DNA]</scope>
    <source>
        <strain evidence="3">cv. PA1801</strain>
    </source>
</reference>
<gene>
    <name evidence="2" type="ORF">EPI10_030506</name>
</gene>
<name>A0A5B6WYR3_9ROSI</name>
<evidence type="ECO:0000256" key="1">
    <source>
        <dbReference type="SAM" id="SignalP"/>
    </source>
</evidence>